<evidence type="ECO:0000256" key="2">
    <source>
        <dbReference type="ARBA" id="ARBA00022576"/>
    </source>
</evidence>
<keyword evidence="3 7" id="KW-0808">Transferase</keyword>
<dbReference type="RefSeq" id="WP_013347061.1">
    <property type="nucleotide sequence ID" value="NC_014541.1"/>
</dbReference>
<dbReference type="InterPro" id="IPR015424">
    <property type="entry name" value="PyrdxlP-dep_Trfase"/>
</dbReference>
<evidence type="ECO:0000256" key="3">
    <source>
        <dbReference type="ARBA" id="ARBA00022679"/>
    </source>
</evidence>
<dbReference type="GO" id="GO:0008483">
    <property type="term" value="F:transaminase activity"/>
    <property type="evidence" value="ECO:0007669"/>
    <property type="project" value="UniProtKB-KW"/>
</dbReference>
<protein>
    <submittedName>
        <fullName evidence="7">Aminotransferase class I and II</fullName>
    </submittedName>
</protein>
<keyword evidence="8" id="KW-1185">Reference proteome</keyword>
<name>E1SNU8_FERBD</name>
<proteinExistence type="inferred from homology"/>
<dbReference type="AlphaFoldDB" id="E1SNU8"/>
<dbReference type="InterPro" id="IPR015421">
    <property type="entry name" value="PyrdxlP-dep_Trfase_major"/>
</dbReference>
<dbReference type="OrthoDB" id="9813612at2"/>
<dbReference type="STRING" id="550540.Fbal_3558"/>
<dbReference type="InterPro" id="IPR004839">
    <property type="entry name" value="Aminotransferase_I/II_large"/>
</dbReference>
<dbReference type="CDD" id="cd00609">
    <property type="entry name" value="AAT_like"/>
    <property type="match status" value="1"/>
</dbReference>
<reference evidence="7 8" key="1">
    <citation type="journal article" date="2010" name="Stand. Genomic Sci.">
        <title>Complete genome sequence of Ferrimonas balearica type strain (PAT).</title>
        <authorList>
            <person name="Nolan M."/>
            <person name="Sikorski J."/>
            <person name="Davenport K."/>
            <person name="Lucas S."/>
            <person name="Glavina Del Rio T."/>
            <person name="Tice H."/>
            <person name="Cheng J."/>
            <person name="Goodwin L."/>
            <person name="Pitluck S."/>
            <person name="Liolios K."/>
            <person name="Ivanova N."/>
            <person name="Mavromatis K."/>
            <person name="Ovchinnikova G."/>
            <person name="Pati A."/>
            <person name="Chen A."/>
            <person name="Palaniappan K."/>
            <person name="Land M."/>
            <person name="Hauser L."/>
            <person name="Chang Y."/>
            <person name="Jeffries C."/>
            <person name="Tapia R."/>
            <person name="Brettin T."/>
            <person name="Detter J."/>
            <person name="Han C."/>
            <person name="Yasawong M."/>
            <person name="Rohde M."/>
            <person name="Tindall B."/>
            <person name="Goker M."/>
            <person name="Woyke T."/>
            <person name="Bristow J."/>
            <person name="Eisen J."/>
            <person name="Markowitz V."/>
            <person name="Hugenholtz P."/>
            <person name="Kyrpides N."/>
            <person name="Klenk H."/>
            <person name="Lapidus A."/>
        </authorList>
    </citation>
    <scope>NUCLEOTIDE SEQUENCE [LARGE SCALE GENOMIC DNA]</scope>
    <source>
        <strain evidence="8">DSM 9799 / CCM 4581 / KCTC 23876 / PAT</strain>
    </source>
</reference>
<keyword evidence="4" id="KW-0732">Signal</keyword>
<dbReference type="HOGENOM" id="CLU_017584_3_3_6"/>
<evidence type="ECO:0000259" key="6">
    <source>
        <dbReference type="Pfam" id="PF00155"/>
    </source>
</evidence>
<dbReference type="InterPro" id="IPR006311">
    <property type="entry name" value="TAT_signal"/>
</dbReference>
<sequence length="380" mass="40331">MHTNLSRRHFLGSSAALGALALTGCQSNASGAAELPFAATDGNGPLALNFNENSLGLPPASQQALAKALPNAFRYPDQAKSELMASLASHHQISADQLIYGNGSSEILKMAVDAMAEPGAQLVMPDPTYGVAEDYALARGLKVVKVPLTSTFETDIAAMKAAVAAHPGKSVVYLCNPNNPTGLMLPQGELANWLAQGSDALSFILDEAYAEYVNDPAFVSAIGLTQTNPHLVVARTFSKIYALAGLRVGYGVAHPSLIKAMAAQASIDNANLAGCVAAKAALEDKDWVAHSRRSNQDALALVMATLEALGLKALPCNANFLFHEVKGDTAQYQQRMADAGILVGRAFNHSNGWNRLSLGRPDEMKRFCQTLIQFRQKGWV</sequence>
<keyword evidence="2 7" id="KW-0032">Aminotransferase</keyword>
<dbReference type="NCBIfam" id="TIGR01409">
    <property type="entry name" value="TAT_signal_seq"/>
    <property type="match status" value="1"/>
</dbReference>
<dbReference type="PANTHER" id="PTHR43643:SF3">
    <property type="entry name" value="HISTIDINOL-PHOSPHATE AMINOTRANSFERASE"/>
    <property type="match status" value="1"/>
</dbReference>
<gene>
    <name evidence="7" type="ordered locus">Fbal_3558</name>
</gene>
<dbReference type="InterPro" id="IPR019546">
    <property type="entry name" value="TAT_signal_bac_arc"/>
</dbReference>
<dbReference type="GO" id="GO:0030170">
    <property type="term" value="F:pyridoxal phosphate binding"/>
    <property type="evidence" value="ECO:0007669"/>
    <property type="project" value="InterPro"/>
</dbReference>
<evidence type="ECO:0000313" key="8">
    <source>
        <dbReference type="Proteomes" id="UP000006683"/>
    </source>
</evidence>
<dbReference type="PROSITE" id="PS51318">
    <property type="entry name" value="TAT"/>
    <property type="match status" value="1"/>
</dbReference>
<dbReference type="Gene3D" id="3.40.640.10">
    <property type="entry name" value="Type I PLP-dependent aspartate aminotransferase-like (Major domain)"/>
    <property type="match status" value="1"/>
</dbReference>
<evidence type="ECO:0000256" key="4">
    <source>
        <dbReference type="ARBA" id="ARBA00022729"/>
    </source>
</evidence>
<dbReference type="Pfam" id="PF00155">
    <property type="entry name" value="Aminotran_1_2"/>
    <property type="match status" value="1"/>
</dbReference>
<dbReference type="PANTHER" id="PTHR43643">
    <property type="entry name" value="HISTIDINOL-PHOSPHATE AMINOTRANSFERASE 2"/>
    <property type="match status" value="1"/>
</dbReference>
<dbReference type="SUPFAM" id="SSF53383">
    <property type="entry name" value="PLP-dependent transferases"/>
    <property type="match status" value="1"/>
</dbReference>
<evidence type="ECO:0000313" key="7">
    <source>
        <dbReference type="EMBL" id="ADN77755.1"/>
    </source>
</evidence>
<dbReference type="InterPro" id="IPR015422">
    <property type="entry name" value="PyrdxlP-dep_Trfase_small"/>
</dbReference>
<organism evidence="7 8">
    <name type="scientific">Ferrimonas balearica (strain DSM 9799 / CCM 4581 / KCTC 23876 / PAT)</name>
    <dbReference type="NCBI Taxonomy" id="550540"/>
    <lineage>
        <taxon>Bacteria</taxon>
        <taxon>Pseudomonadati</taxon>
        <taxon>Pseudomonadota</taxon>
        <taxon>Gammaproteobacteria</taxon>
        <taxon>Alteromonadales</taxon>
        <taxon>Ferrimonadaceae</taxon>
        <taxon>Ferrimonas</taxon>
    </lineage>
</organism>
<evidence type="ECO:0000256" key="5">
    <source>
        <dbReference type="ARBA" id="ARBA00022898"/>
    </source>
</evidence>
<dbReference type="Gene3D" id="3.90.1150.10">
    <property type="entry name" value="Aspartate Aminotransferase, domain 1"/>
    <property type="match status" value="1"/>
</dbReference>
<dbReference type="EMBL" id="CP002209">
    <property type="protein sequence ID" value="ADN77755.1"/>
    <property type="molecule type" value="Genomic_DNA"/>
</dbReference>
<keyword evidence="5" id="KW-0663">Pyridoxal phosphate</keyword>
<dbReference type="Proteomes" id="UP000006683">
    <property type="component" value="Chromosome"/>
</dbReference>
<feature type="domain" description="Aminotransferase class I/classII large" evidence="6">
    <location>
        <begin position="47"/>
        <end position="371"/>
    </location>
</feature>
<dbReference type="InterPro" id="IPR050106">
    <property type="entry name" value="HistidinolP_aminotransfase"/>
</dbReference>
<evidence type="ECO:0000256" key="1">
    <source>
        <dbReference type="ARBA" id="ARBA00007970"/>
    </source>
</evidence>
<comment type="similarity">
    <text evidence="1">Belongs to the class-II pyridoxal-phosphate-dependent aminotransferase family. Histidinol-phosphate aminotransferase subfamily.</text>
</comment>
<dbReference type="PROSITE" id="PS51257">
    <property type="entry name" value="PROKAR_LIPOPROTEIN"/>
    <property type="match status" value="1"/>
</dbReference>
<dbReference type="eggNOG" id="COG0079">
    <property type="taxonomic scope" value="Bacteria"/>
</dbReference>
<dbReference type="KEGG" id="fbl:Fbal_3558"/>
<accession>E1SNU8</accession>
<dbReference type="GeneID" id="67183764"/>